<evidence type="ECO:0000256" key="8">
    <source>
        <dbReference type="ARBA" id="ARBA00023027"/>
    </source>
</evidence>
<dbReference type="PANTHER" id="PTHR43429:SF3">
    <property type="entry name" value="NITRITE REDUCTASE [NAD(P)H]"/>
    <property type="match status" value="1"/>
</dbReference>
<evidence type="ECO:0000256" key="2">
    <source>
        <dbReference type="ARBA" id="ARBA00004496"/>
    </source>
</evidence>
<dbReference type="RefSeq" id="WP_080049033.1">
    <property type="nucleotide sequence ID" value="NZ_CP020100.1"/>
</dbReference>
<evidence type="ECO:0000256" key="5">
    <source>
        <dbReference type="ARBA" id="ARBA00022630"/>
    </source>
</evidence>
<dbReference type="SUPFAM" id="SSF51905">
    <property type="entry name" value="FAD/NAD(P)-binding domain"/>
    <property type="match status" value="1"/>
</dbReference>
<dbReference type="Proteomes" id="UP000243488">
    <property type="component" value="Chromosome"/>
</dbReference>
<gene>
    <name evidence="11" type="ORF">BVH74_05160</name>
</gene>
<dbReference type="Pfam" id="PF18113">
    <property type="entry name" value="Rbx_binding"/>
    <property type="match status" value="1"/>
</dbReference>
<proteinExistence type="inferred from homology"/>
<accession>A0A1V0B2L6</accession>
<feature type="domain" description="Rubredoxin binding" evidence="10">
    <location>
        <begin position="310"/>
        <end position="379"/>
    </location>
</feature>
<feature type="domain" description="FAD/NAD(P)-binding" evidence="9">
    <location>
        <begin position="7"/>
        <end position="281"/>
    </location>
</feature>
<dbReference type="PRINTS" id="PR00411">
    <property type="entry name" value="PNDRDTASEI"/>
</dbReference>
<evidence type="ECO:0000256" key="4">
    <source>
        <dbReference type="ARBA" id="ARBA00022490"/>
    </source>
</evidence>
<protein>
    <submittedName>
        <fullName evidence="11">FAD-dependent oxidoreductase</fullName>
    </submittedName>
</protein>
<dbReference type="GO" id="GO:0005737">
    <property type="term" value="C:cytoplasm"/>
    <property type="evidence" value="ECO:0007669"/>
    <property type="project" value="UniProtKB-SubCell"/>
</dbReference>
<dbReference type="Gene3D" id="3.30.390.120">
    <property type="match status" value="1"/>
</dbReference>
<dbReference type="InterPro" id="IPR041364">
    <property type="entry name" value="Rbx-bd"/>
</dbReference>
<evidence type="ECO:0000256" key="6">
    <source>
        <dbReference type="ARBA" id="ARBA00022827"/>
    </source>
</evidence>
<dbReference type="InterPro" id="IPR023753">
    <property type="entry name" value="FAD/NAD-binding_dom"/>
</dbReference>
<evidence type="ECO:0000256" key="7">
    <source>
        <dbReference type="ARBA" id="ARBA00023002"/>
    </source>
</evidence>
<evidence type="ECO:0000256" key="3">
    <source>
        <dbReference type="ARBA" id="ARBA00006442"/>
    </source>
</evidence>
<keyword evidence="8" id="KW-0520">NAD</keyword>
<dbReference type="PANTHER" id="PTHR43429">
    <property type="entry name" value="PYRIDINE NUCLEOTIDE-DISULFIDE OXIDOREDUCTASE DOMAIN-CONTAINING"/>
    <property type="match status" value="1"/>
</dbReference>
<evidence type="ECO:0000259" key="9">
    <source>
        <dbReference type="Pfam" id="PF07992"/>
    </source>
</evidence>
<evidence type="ECO:0000259" key="10">
    <source>
        <dbReference type="Pfam" id="PF18113"/>
    </source>
</evidence>
<dbReference type="STRING" id="1931241.BVH74_05160"/>
<comment type="cofactor">
    <cofactor evidence="1">
        <name>FAD</name>
        <dbReference type="ChEBI" id="CHEBI:57692"/>
    </cofactor>
</comment>
<reference evidence="11 12" key="1">
    <citation type="submission" date="2017-03" db="EMBL/GenBank/DDBJ databases">
        <title>Complete genome sequence of the novel DNRA strain Pseudomonas sp. S-6-2 isolated from Chinese polluted river sediment. Journal of Biotechnology.</title>
        <authorList>
            <person name="Li J."/>
            <person name="Xiang F."/>
            <person name="Wang L."/>
            <person name="Xi L."/>
            <person name="Liu J."/>
        </authorList>
    </citation>
    <scope>NUCLEOTIDE SEQUENCE [LARGE SCALE GENOMIC DNA]</scope>
    <source>
        <strain evidence="11 12">S-6-2</strain>
    </source>
</reference>
<evidence type="ECO:0000313" key="11">
    <source>
        <dbReference type="EMBL" id="AQZ94178.1"/>
    </source>
</evidence>
<keyword evidence="7" id="KW-0560">Oxidoreductase</keyword>
<dbReference type="AlphaFoldDB" id="A0A1V0B2L6"/>
<keyword evidence="6" id="KW-0274">FAD</keyword>
<dbReference type="Gene3D" id="3.50.50.60">
    <property type="entry name" value="FAD/NAD(P)-binding domain"/>
    <property type="match status" value="2"/>
</dbReference>
<dbReference type="EMBL" id="CP020100">
    <property type="protein sequence ID" value="AQZ94178.1"/>
    <property type="molecule type" value="Genomic_DNA"/>
</dbReference>
<evidence type="ECO:0000256" key="1">
    <source>
        <dbReference type="ARBA" id="ARBA00001974"/>
    </source>
</evidence>
<keyword evidence="4" id="KW-0963">Cytoplasm</keyword>
<sequence length="383" mass="41115">MSTTAPLVIVGTGLAGYNLAKEFRKLDAERPLMLISADDGRFYSKPLLSTGFAKGKQADELAMQDAASMAGQLQAEILTQTRVERIDPQQRRLWLAGHELEYSDLVLACGASPRQLPWARDLGERLLSINDLQDYARFRQALEGRKRVLIIGAGLIGCEFANDLVLAGFEVSVLASDPYLMPGLIPEPVAEPIQASLEALGVRFYLNQNIAQMLLSSSGLQVRLENGQVLEADQGLSAIGLQANTRLAAEAGLAVNRGIVVDRQLRSSDPHVFALGDCAEVSGLNLMYVMPLMAGARTLAQVLAGQTAQLSYGPMPVTVKTPACPLVVAPPVTASAGAWTFSGEGPDRRALFHAPDGLLHGYALTAGALPERLQLNRQLPPWL</sequence>
<name>A0A1V0B2L6_9GAMM</name>
<dbReference type="InterPro" id="IPR050260">
    <property type="entry name" value="FAD-bd_OxRdtase"/>
</dbReference>
<keyword evidence="5" id="KW-0285">Flavoprotein</keyword>
<comment type="subcellular location">
    <subcellularLocation>
        <location evidence="2">Cytoplasm</location>
    </subcellularLocation>
</comment>
<dbReference type="InterPro" id="IPR036188">
    <property type="entry name" value="FAD/NAD-bd_sf"/>
</dbReference>
<dbReference type="PRINTS" id="PR00368">
    <property type="entry name" value="FADPNR"/>
</dbReference>
<dbReference type="Pfam" id="PF07992">
    <property type="entry name" value="Pyr_redox_2"/>
    <property type="match status" value="1"/>
</dbReference>
<evidence type="ECO:0000313" key="12">
    <source>
        <dbReference type="Proteomes" id="UP000243488"/>
    </source>
</evidence>
<dbReference type="KEGG" id="ppha:BVH74_05160"/>
<keyword evidence="12" id="KW-1185">Reference proteome</keyword>
<comment type="similarity">
    <text evidence="3">Belongs to the FAD-dependent oxidoreductase family.</text>
</comment>
<organism evidence="11 12">
    <name type="scientific">Halopseudomonas phragmitis</name>
    <dbReference type="NCBI Taxonomy" id="1931241"/>
    <lineage>
        <taxon>Bacteria</taxon>
        <taxon>Pseudomonadati</taxon>
        <taxon>Pseudomonadota</taxon>
        <taxon>Gammaproteobacteria</taxon>
        <taxon>Pseudomonadales</taxon>
        <taxon>Pseudomonadaceae</taxon>
        <taxon>Halopseudomonas</taxon>
    </lineage>
</organism>
<dbReference type="GO" id="GO:0016491">
    <property type="term" value="F:oxidoreductase activity"/>
    <property type="evidence" value="ECO:0007669"/>
    <property type="project" value="UniProtKB-KW"/>
</dbReference>